<accession>A0AAE0H2Z9</accession>
<gene>
    <name evidence="1" type="ORF">CYMTET_3564</name>
</gene>
<proteinExistence type="predicted"/>
<dbReference type="Proteomes" id="UP001190700">
    <property type="component" value="Unassembled WGS sequence"/>
</dbReference>
<name>A0AAE0H2Z9_9CHLO</name>
<dbReference type="AlphaFoldDB" id="A0AAE0H2Z9"/>
<reference evidence="1 2" key="1">
    <citation type="journal article" date="2015" name="Genome Biol. Evol.">
        <title>Comparative Genomics of a Bacterivorous Green Alga Reveals Evolutionary Causalities and Consequences of Phago-Mixotrophic Mode of Nutrition.</title>
        <authorList>
            <person name="Burns J.A."/>
            <person name="Paasch A."/>
            <person name="Narechania A."/>
            <person name="Kim E."/>
        </authorList>
    </citation>
    <scope>NUCLEOTIDE SEQUENCE [LARGE SCALE GENOMIC DNA]</scope>
    <source>
        <strain evidence="1 2">PLY_AMNH</strain>
    </source>
</reference>
<dbReference type="EMBL" id="LGRX02000281">
    <property type="protein sequence ID" value="KAK3288983.1"/>
    <property type="molecule type" value="Genomic_DNA"/>
</dbReference>
<protein>
    <submittedName>
        <fullName evidence="1">Uncharacterized protein</fullName>
    </submittedName>
</protein>
<evidence type="ECO:0000313" key="2">
    <source>
        <dbReference type="Proteomes" id="UP001190700"/>
    </source>
</evidence>
<organism evidence="1 2">
    <name type="scientific">Cymbomonas tetramitiformis</name>
    <dbReference type="NCBI Taxonomy" id="36881"/>
    <lineage>
        <taxon>Eukaryota</taxon>
        <taxon>Viridiplantae</taxon>
        <taxon>Chlorophyta</taxon>
        <taxon>Pyramimonadophyceae</taxon>
        <taxon>Pyramimonadales</taxon>
        <taxon>Pyramimonadaceae</taxon>
        <taxon>Cymbomonas</taxon>
    </lineage>
</organism>
<evidence type="ECO:0000313" key="1">
    <source>
        <dbReference type="EMBL" id="KAK3288983.1"/>
    </source>
</evidence>
<sequence>MASGSAGIDFATLDADQVASAPTKNYNRKRPRASEEPTITLIAQPYTTWSDAECNGEIPVGTPAGFVGVVVNATVKSRNIIPTKGEDMREKKNIFTVEALPDLVTTTFNPGQDNRRKYTSLECVPAGQAVCNYGIAMCPAMHAAAVQQCEAAARASGMVFQDLMGEHKGPSTVVLRDWRVQVNEVETTMLALCDALQFHWIKPYLKTKFKSFSKGSLYHTQTDQTFVMYYVDLEDETKLTDILVKLGYEVKRR</sequence>
<keyword evidence="2" id="KW-1185">Reference proteome</keyword>
<comment type="caution">
    <text evidence="1">The sequence shown here is derived from an EMBL/GenBank/DDBJ whole genome shotgun (WGS) entry which is preliminary data.</text>
</comment>